<name>A0ABW0ZZV5_9ACTN</name>
<dbReference type="GO" id="GO:0016491">
    <property type="term" value="F:oxidoreductase activity"/>
    <property type="evidence" value="ECO:0007669"/>
    <property type="project" value="UniProtKB-KW"/>
</dbReference>
<dbReference type="PROSITE" id="PS00086">
    <property type="entry name" value="CYTOCHROME_P450"/>
    <property type="match status" value="1"/>
</dbReference>
<evidence type="ECO:0000256" key="2">
    <source>
        <dbReference type="RuleBase" id="RU000461"/>
    </source>
</evidence>
<dbReference type="EC" id="1.14.-.-" evidence="3"/>
<keyword evidence="2" id="KW-0479">Metal-binding</keyword>
<dbReference type="EMBL" id="JBHSON010000027">
    <property type="protein sequence ID" value="MFC5747962.1"/>
    <property type="molecule type" value="Genomic_DNA"/>
</dbReference>
<dbReference type="CDD" id="cd11030">
    <property type="entry name" value="CYP105-like"/>
    <property type="match status" value="1"/>
</dbReference>
<dbReference type="PRINTS" id="PR00359">
    <property type="entry name" value="BP450"/>
</dbReference>
<sequence length="396" mass="42965">MNGPSAPPAPFPFHRANAFDPAPEFAAFREGPPCRVSLPDGTEHWLVSRHADVREALAHPGLSADDQHPAFPRMFPLPPVPGALSFLRMDDPDHGRLRRALAAEFTVRRTNRLRPGITETVDALLDTMAAASPPADLVEHFALPLPSLVICGLLGVPYADREFFQSRSVASLSLTLSDEETGAAFGELAGYLDRLVSDKEHEPTDDLLGRTVARVADGALGHDELVSIARLLLVAGHETTASMIGLGTLALLNRPDQLALLRDDPGLIPQAVEELLRYLTVVQRGTARVTTEPVRLGGVAIPAGEGVIIALPAANRDPDRYSDPDALNLTRSAQHHVAFGFGMHQCIGQTLARVEMEIAFTRLLDRFPNLSLACDPAELRFRESIIYGVQRLPVAW</sequence>
<keyword evidence="4" id="KW-1185">Reference proteome</keyword>
<dbReference type="Gene3D" id="1.10.630.10">
    <property type="entry name" value="Cytochrome P450"/>
    <property type="match status" value="1"/>
</dbReference>
<keyword evidence="2" id="KW-0408">Iron</keyword>
<dbReference type="InterPro" id="IPR001128">
    <property type="entry name" value="Cyt_P450"/>
</dbReference>
<keyword evidence="2 3" id="KW-0560">Oxidoreductase</keyword>
<reference evidence="4" key="1">
    <citation type="journal article" date="2019" name="Int. J. Syst. Evol. Microbiol.">
        <title>The Global Catalogue of Microorganisms (GCM) 10K type strain sequencing project: providing services to taxonomists for standard genome sequencing and annotation.</title>
        <authorList>
            <consortium name="The Broad Institute Genomics Platform"/>
            <consortium name="The Broad Institute Genome Sequencing Center for Infectious Disease"/>
            <person name="Wu L."/>
            <person name="Ma J."/>
        </authorList>
    </citation>
    <scope>NUCLEOTIDE SEQUENCE [LARGE SCALE GENOMIC DNA]</scope>
    <source>
        <strain evidence="4">KCTC 42087</strain>
    </source>
</reference>
<dbReference type="InterPro" id="IPR017972">
    <property type="entry name" value="Cyt_P450_CS"/>
</dbReference>
<dbReference type="InterPro" id="IPR002397">
    <property type="entry name" value="Cyt_P450_B"/>
</dbReference>
<dbReference type="Proteomes" id="UP001596074">
    <property type="component" value="Unassembled WGS sequence"/>
</dbReference>
<evidence type="ECO:0000256" key="1">
    <source>
        <dbReference type="ARBA" id="ARBA00010617"/>
    </source>
</evidence>
<dbReference type="SUPFAM" id="SSF48264">
    <property type="entry name" value="Cytochrome P450"/>
    <property type="match status" value="1"/>
</dbReference>
<dbReference type="Pfam" id="PF00067">
    <property type="entry name" value="p450"/>
    <property type="match status" value="1"/>
</dbReference>
<proteinExistence type="inferred from homology"/>
<dbReference type="PANTHER" id="PTHR46696:SF1">
    <property type="entry name" value="CYTOCHROME P450 YJIB-RELATED"/>
    <property type="match status" value="1"/>
</dbReference>
<keyword evidence="2" id="KW-0503">Monooxygenase</keyword>
<dbReference type="RefSeq" id="WP_378283594.1">
    <property type="nucleotide sequence ID" value="NZ_JBHSON010000027.1"/>
</dbReference>
<comment type="caution">
    <text evidence="3">The sequence shown here is derived from an EMBL/GenBank/DDBJ whole genome shotgun (WGS) entry which is preliminary data.</text>
</comment>
<organism evidence="3 4">
    <name type="scientific">Actinomadura rugatobispora</name>
    <dbReference type="NCBI Taxonomy" id="1994"/>
    <lineage>
        <taxon>Bacteria</taxon>
        <taxon>Bacillati</taxon>
        <taxon>Actinomycetota</taxon>
        <taxon>Actinomycetes</taxon>
        <taxon>Streptosporangiales</taxon>
        <taxon>Thermomonosporaceae</taxon>
        <taxon>Actinomadura</taxon>
    </lineage>
</organism>
<evidence type="ECO:0000313" key="3">
    <source>
        <dbReference type="EMBL" id="MFC5747962.1"/>
    </source>
</evidence>
<keyword evidence="2" id="KW-0349">Heme</keyword>
<evidence type="ECO:0000313" key="4">
    <source>
        <dbReference type="Proteomes" id="UP001596074"/>
    </source>
</evidence>
<dbReference type="PANTHER" id="PTHR46696">
    <property type="entry name" value="P450, PUTATIVE (EUROFUNG)-RELATED"/>
    <property type="match status" value="1"/>
</dbReference>
<dbReference type="InterPro" id="IPR036396">
    <property type="entry name" value="Cyt_P450_sf"/>
</dbReference>
<comment type="similarity">
    <text evidence="1 2">Belongs to the cytochrome P450 family.</text>
</comment>
<accession>A0ABW0ZZV5</accession>
<protein>
    <submittedName>
        <fullName evidence="3">Cytochrome P450</fullName>
        <ecNumber evidence="3">1.14.-.-</ecNumber>
    </submittedName>
</protein>
<dbReference type="PRINTS" id="PR00385">
    <property type="entry name" value="P450"/>
</dbReference>
<gene>
    <name evidence="3" type="ORF">ACFPZN_20220</name>
</gene>